<dbReference type="Pfam" id="PF00877">
    <property type="entry name" value="NLPC_P60"/>
    <property type="match status" value="1"/>
</dbReference>
<dbReference type="Proteomes" id="UP000320225">
    <property type="component" value="Unassembled WGS sequence"/>
</dbReference>
<dbReference type="EC" id="3.4.-.-" evidence="7"/>
<evidence type="ECO:0000256" key="3">
    <source>
        <dbReference type="ARBA" id="ARBA00022801"/>
    </source>
</evidence>
<name>A0A554WMT3_9BURK</name>
<proteinExistence type="inferred from homology"/>
<keyword evidence="8" id="KW-1185">Reference proteome</keyword>
<evidence type="ECO:0000256" key="1">
    <source>
        <dbReference type="ARBA" id="ARBA00007074"/>
    </source>
</evidence>
<dbReference type="EMBL" id="VJND01000010">
    <property type="protein sequence ID" value="TSE24877.1"/>
    <property type="molecule type" value="Genomic_DNA"/>
</dbReference>
<evidence type="ECO:0000313" key="7">
    <source>
        <dbReference type="EMBL" id="TSE24877.1"/>
    </source>
</evidence>
<dbReference type="PROSITE" id="PS51935">
    <property type="entry name" value="NLPC_P60"/>
    <property type="match status" value="1"/>
</dbReference>
<dbReference type="GO" id="GO:0008234">
    <property type="term" value="F:cysteine-type peptidase activity"/>
    <property type="evidence" value="ECO:0007669"/>
    <property type="project" value="UniProtKB-KW"/>
</dbReference>
<evidence type="ECO:0000259" key="6">
    <source>
        <dbReference type="PROSITE" id="PS51935"/>
    </source>
</evidence>
<protein>
    <submittedName>
        <fullName evidence="7">Murein DD-endopeptidase MepH</fullName>
        <ecNumber evidence="7">3.4.-.-</ecNumber>
    </submittedName>
</protein>
<feature type="signal peptide" evidence="5">
    <location>
        <begin position="1"/>
        <end position="22"/>
    </location>
</feature>
<keyword evidence="4" id="KW-0788">Thiol protease</keyword>
<evidence type="ECO:0000256" key="2">
    <source>
        <dbReference type="ARBA" id="ARBA00022670"/>
    </source>
</evidence>
<dbReference type="InterPro" id="IPR051202">
    <property type="entry name" value="Peptidase_C40"/>
</dbReference>
<keyword evidence="2" id="KW-0645">Protease</keyword>
<evidence type="ECO:0000256" key="5">
    <source>
        <dbReference type="SAM" id="SignalP"/>
    </source>
</evidence>
<gene>
    <name evidence="7" type="primary">mepH_2</name>
    <name evidence="7" type="ORF">Tsedi_01737</name>
</gene>
<evidence type="ECO:0000256" key="4">
    <source>
        <dbReference type="ARBA" id="ARBA00022807"/>
    </source>
</evidence>
<dbReference type="Gene3D" id="3.90.1720.10">
    <property type="entry name" value="endopeptidase domain like (from Nostoc punctiforme)"/>
    <property type="match status" value="1"/>
</dbReference>
<accession>A0A554WMT3</accession>
<reference evidence="7 8" key="1">
    <citation type="submission" date="2019-07" db="EMBL/GenBank/DDBJ databases">
        <title>Tepidimonas sediminis YIM 72259 draft genome.</title>
        <authorList>
            <person name="Da Costa M.S."/>
            <person name="Froufe H.J.C."/>
            <person name="Egas C."/>
            <person name="Albuquerque L."/>
        </authorList>
    </citation>
    <scope>NUCLEOTIDE SEQUENCE [LARGE SCALE GENOMIC DNA]</scope>
    <source>
        <strain evidence="7 8">YIM 72259</strain>
    </source>
</reference>
<dbReference type="InterPro" id="IPR000064">
    <property type="entry name" value="NLP_P60_dom"/>
</dbReference>
<dbReference type="GO" id="GO:0006508">
    <property type="term" value="P:proteolysis"/>
    <property type="evidence" value="ECO:0007669"/>
    <property type="project" value="UniProtKB-KW"/>
</dbReference>
<dbReference type="AlphaFoldDB" id="A0A554WMT3"/>
<organism evidence="7 8">
    <name type="scientific">Tepidimonas sediminis</name>
    <dbReference type="NCBI Taxonomy" id="2588941"/>
    <lineage>
        <taxon>Bacteria</taxon>
        <taxon>Pseudomonadati</taxon>
        <taxon>Pseudomonadota</taxon>
        <taxon>Betaproteobacteria</taxon>
        <taxon>Burkholderiales</taxon>
        <taxon>Tepidimonas</taxon>
    </lineage>
</organism>
<dbReference type="OrthoDB" id="9807055at2"/>
<dbReference type="PANTHER" id="PTHR47053">
    <property type="entry name" value="MUREIN DD-ENDOPEPTIDASE MEPH-RELATED"/>
    <property type="match status" value="1"/>
</dbReference>
<dbReference type="PANTHER" id="PTHR47053:SF1">
    <property type="entry name" value="MUREIN DD-ENDOPEPTIDASE MEPH-RELATED"/>
    <property type="match status" value="1"/>
</dbReference>
<dbReference type="InterPro" id="IPR038765">
    <property type="entry name" value="Papain-like_cys_pep_sf"/>
</dbReference>
<sequence>MRRTLVALFAAAALAGPATVWADEPVPPATGVETVAAAAAPWVQRLQSVGSETGAVATQLIDTALGLVGVPYRMGGSSPQAGFDCSGFVRYVYAHTLGLVLPRRAAEQAQAATPVAREELRPGDLVFFNTMRRAFSHVGVYLGDGKFVHAPSKGDRVKVSDLNERYWARRYDGARRIELPESAALANLPQAATWLAAPAGGR</sequence>
<dbReference type="SUPFAM" id="SSF54001">
    <property type="entry name" value="Cysteine proteinases"/>
    <property type="match status" value="1"/>
</dbReference>
<keyword evidence="3 7" id="KW-0378">Hydrolase</keyword>
<keyword evidence="5" id="KW-0732">Signal</keyword>
<comment type="caution">
    <text evidence="7">The sequence shown here is derived from an EMBL/GenBank/DDBJ whole genome shotgun (WGS) entry which is preliminary data.</text>
</comment>
<comment type="similarity">
    <text evidence="1">Belongs to the peptidase C40 family.</text>
</comment>
<feature type="domain" description="NlpC/P60" evidence="6">
    <location>
        <begin position="54"/>
        <end position="178"/>
    </location>
</feature>
<evidence type="ECO:0000313" key="8">
    <source>
        <dbReference type="Proteomes" id="UP000320225"/>
    </source>
</evidence>
<dbReference type="RefSeq" id="WP_143895718.1">
    <property type="nucleotide sequence ID" value="NZ_VJND01000010.1"/>
</dbReference>
<feature type="chain" id="PRO_5021942007" evidence="5">
    <location>
        <begin position="23"/>
        <end position="202"/>
    </location>
</feature>